<reference evidence="2" key="1">
    <citation type="submission" date="2022-11" db="UniProtKB">
        <authorList>
            <consortium name="WormBaseParasite"/>
        </authorList>
    </citation>
    <scope>IDENTIFICATION</scope>
</reference>
<protein>
    <submittedName>
        <fullName evidence="2">Secreted protein</fullName>
    </submittedName>
</protein>
<dbReference type="WBParaSite" id="jg15968">
    <property type="protein sequence ID" value="jg15968"/>
    <property type="gene ID" value="jg15968"/>
</dbReference>
<sequence length="148" mass="16401">MKAYSLCAALTFSQLFTLNTASHHHFVSQRDENAAELALEKPFLAYILAKPQLPVLHTSLPPVIQLPTITKTKEAKEFTVNETVLAQKHLLVVCNNCLQNPNMDLIGLSEKRSNVPFTNVLSATKRDHKAAVTKVTKICCLQACTDDQ</sequence>
<proteinExistence type="predicted"/>
<accession>A0A915D568</accession>
<evidence type="ECO:0000313" key="1">
    <source>
        <dbReference type="Proteomes" id="UP000887574"/>
    </source>
</evidence>
<dbReference type="AlphaFoldDB" id="A0A915D568"/>
<organism evidence="1 2">
    <name type="scientific">Ditylenchus dipsaci</name>
    <dbReference type="NCBI Taxonomy" id="166011"/>
    <lineage>
        <taxon>Eukaryota</taxon>
        <taxon>Metazoa</taxon>
        <taxon>Ecdysozoa</taxon>
        <taxon>Nematoda</taxon>
        <taxon>Chromadorea</taxon>
        <taxon>Rhabditida</taxon>
        <taxon>Tylenchina</taxon>
        <taxon>Tylenchomorpha</taxon>
        <taxon>Sphaerularioidea</taxon>
        <taxon>Anguinidae</taxon>
        <taxon>Anguininae</taxon>
        <taxon>Ditylenchus</taxon>
    </lineage>
</organism>
<keyword evidence="1" id="KW-1185">Reference proteome</keyword>
<dbReference type="Proteomes" id="UP000887574">
    <property type="component" value="Unplaced"/>
</dbReference>
<evidence type="ECO:0000313" key="2">
    <source>
        <dbReference type="WBParaSite" id="jg15968"/>
    </source>
</evidence>
<name>A0A915D568_9BILA</name>